<keyword evidence="3" id="KW-0862">Zinc</keyword>
<feature type="domain" description="RING-CH-type" evidence="5">
    <location>
        <begin position="9"/>
        <end position="82"/>
    </location>
</feature>
<dbReference type="SMART" id="SM00744">
    <property type="entry name" value="RINGv"/>
    <property type="match status" value="1"/>
</dbReference>
<dbReference type="InterPro" id="IPR011016">
    <property type="entry name" value="Znf_RING-CH"/>
</dbReference>
<dbReference type="SUPFAM" id="SSF55347">
    <property type="entry name" value="Glyceraldehyde-3-phosphate dehydrogenase-like, C-terminal domain"/>
    <property type="match status" value="1"/>
</dbReference>
<evidence type="ECO:0000313" key="7">
    <source>
        <dbReference type="Proteomes" id="UP000001876"/>
    </source>
</evidence>
<evidence type="ECO:0000256" key="3">
    <source>
        <dbReference type="ARBA" id="ARBA00022833"/>
    </source>
</evidence>
<feature type="region of interest" description="Disordered" evidence="4">
    <location>
        <begin position="351"/>
        <end position="378"/>
    </location>
</feature>
<keyword evidence="7" id="KW-1185">Reference proteome</keyword>
<organism evidence="7">
    <name type="scientific">Micromonas pusilla (strain CCMP1545)</name>
    <name type="common">Picoplanktonic green alga</name>
    <dbReference type="NCBI Taxonomy" id="564608"/>
    <lineage>
        <taxon>Eukaryota</taxon>
        <taxon>Viridiplantae</taxon>
        <taxon>Chlorophyta</taxon>
        <taxon>Mamiellophyceae</taxon>
        <taxon>Mamiellales</taxon>
        <taxon>Mamiellaceae</taxon>
        <taxon>Micromonas</taxon>
    </lineage>
</organism>
<dbReference type="EMBL" id="GG663740">
    <property type="protein sequence ID" value="EEH56590.1"/>
    <property type="molecule type" value="Genomic_DNA"/>
</dbReference>
<sequence length="439" mass="47660">MGGGATASDAPPGEALCRICWSAVCEYDGRPEFLSPTPCACRDERSNVHQACLERWILEARSQGRFDAGTRCHACGDPYAHPLLDETVLSASARSAIRASSLSPLNGAADDRTPLAIIGGTGYVGRSVALHLLGHPTFKIGAVVGSVATVGKPFRAVFEKKEDALVEHYGADLWKPQEFPAELMHCVVQSVEDVIADGVIKTALSFIAPEHGEIEDALARAGIKVFRRALDDAFGVEDVSVTTFQSLSGRGDAKYQRDLVMGNVYPLAGTVERTGEYQKLELRRIMPGVKRVSVAAYRVPVQKGHLVDVRVRLRTKPADARAVERAFTSFDPLARVSLPSKPRRAIYVKPIDEAPTGEEGERPPPRIGTPRPKDDHEYDGGMSVCVGNIDVDDELFDVSFCLVVNNVVRGAWGAALLNAEYWHALMTKEKEAIAGRIEC</sequence>
<evidence type="ECO:0000313" key="6">
    <source>
        <dbReference type="EMBL" id="EEH56590.1"/>
    </source>
</evidence>
<dbReference type="SUPFAM" id="SSF51735">
    <property type="entry name" value="NAD(P)-binding Rossmann-fold domains"/>
    <property type="match status" value="1"/>
</dbReference>
<dbReference type="KEGG" id="mpp:MICPUCDRAFT_47498"/>
<dbReference type="Pfam" id="PF12906">
    <property type="entry name" value="RINGv"/>
    <property type="match status" value="1"/>
</dbReference>
<evidence type="ECO:0000256" key="1">
    <source>
        <dbReference type="ARBA" id="ARBA00022723"/>
    </source>
</evidence>
<dbReference type="Gene3D" id="3.30.360.10">
    <property type="entry name" value="Dihydrodipicolinate Reductase, domain 2"/>
    <property type="match status" value="1"/>
</dbReference>
<dbReference type="STRING" id="564608.C1MU96"/>
<evidence type="ECO:0000256" key="4">
    <source>
        <dbReference type="SAM" id="MobiDB-lite"/>
    </source>
</evidence>
<dbReference type="Gene3D" id="3.40.50.720">
    <property type="entry name" value="NAD(P)-binding Rossmann-like Domain"/>
    <property type="match status" value="1"/>
</dbReference>
<dbReference type="GO" id="GO:0004073">
    <property type="term" value="F:aspartate-semialdehyde dehydrogenase activity"/>
    <property type="evidence" value="ECO:0007669"/>
    <property type="project" value="TreeGrafter"/>
</dbReference>
<keyword evidence="2" id="KW-0863">Zinc-finger</keyword>
<keyword evidence="1" id="KW-0479">Metal-binding</keyword>
<dbReference type="GO" id="GO:0009088">
    <property type="term" value="P:threonine biosynthetic process"/>
    <property type="evidence" value="ECO:0007669"/>
    <property type="project" value="TreeGrafter"/>
</dbReference>
<dbReference type="PROSITE" id="PS51292">
    <property type="entry name" value="ZF_RING_CH"/>
    <property type="match status" value="1"/>
</dbReference>
<dbReference type="GO" id="GO:0046983">
    <property type="term" value="F:protein dimerization activity"/>
    <property type="evidence" value="ECO:0007669"/>
    <property type="project" value="InterPro"/>
</dbReference>
<dbReference type="GeneID" id="9684597"/>
<reference evidence="6 7" key="1">
    <citation type="journal article" date="2009" name="Science">
        <title>Green evolution and dynamic adaptations revealed by genomes of the marine picoeukaryotes Micromonas.</title>
        <authorList>
            <person name="Worden A.Z."/>
            <person name="Lee J.H."/>
            <person name="Mock T."/>
            <person name="Rouze P."/>
            <person name="Simmons M.P."/>
            <person name="Aerts A.L."/>
            <person name="Allen A.E."/>
            <person name="Cuvelier M.L."/>
            <person name="Derelle E."/>
            <person name="Everett M.V."/>
            <person name="Foulon E."/>
            <person name="Grimwood J."/>
            <person name="Gundlach H."/>
            <person name="Henrissat B."/>
            <person name="Napoli C."/>
            <person name="McDonald S.M."/>
            <person name="Parker M.S."/>
            <person name="Rombauts S."/>
            <person name="Salamov A."/>
            <person name="Von Dassow P."/>
            <person name="Badger J.H."/>
            <person name="Coutinho P.M."/>
            <person name="Demir E."/>
            <person name="Dubchak I."/>
            <person name="Gentemann C."/>
            <person name="Eikrem W."/>
            <person name="Gready J.E."/>
            <person name="John U."/>
            <person name="Lanier W."/>
            <person name="Lindquist E.A."/>
            <person name="Lucas S."/>
            <person name="Mayer K.F."/>
            <person name="Moreau H."/>
            <person name="Not F."/>
            <person name="Otillar R."/>
            <person name="Panaud O."/>
            <person name="Pangilinan J."/>
            <person name="Paulsen I."/>
            <person name="Piegu B."/>
            <person name="Poliakov A."/>
            <person name="Robbens S."/>
            <person name="Schmutz J."/>
            <person name="Toulza E."/>
            <person name="Wyss T."/>
            <person name="Zelensky A."/>
            <person name="Zhou K."/>
            <person name="Armbrust E.V."/>
            <person name="Bhattacharya D."/>
            <person name="Goodenough U.W."/>
            <person name="Van de Peer Y."/>
            <person name="Grigoriev I.V."/>
        </authorList>
    </citation>
    <scope>NUCLEOTIDE SEQUENCE [LARGE SCALE GENOMIC DNA]</scope>
    <source>
        <strain evidence="6 7">CCMP1545</strain>
    </source>
</reference>
<dbReference type="OMA" id="MSVCVGN"/>
<dbReference type="SUPFAM" id="SSF57850">
    <property type="entry name" value="RING/U-box"/>
    <property type="match status" value="1"/>
</dbReference>
<dbReference type="Gene3D" id="3.30.40.10">
    <property type="entry name" value="Zinc/RING finger domain, C3HC4 (zinc finger)"/>
    <property type="match status" value="1"/>
</dbReference>
<proteinExistence type="predicted"/>
<dbReference type="eggNOG" id="KOG4777">
    <property type="taxonomic scope" value="Eukaryota"/>
</dbReference>
<evidence type="ECO:0000259" key="5">
    <source>
        <dbReference type="PROSITE" id="PS51292"/>
    </source>
</evidence>
<dbReference type="InterPro" id="IPR012280">
    <property type="entry name" value="Semialdhyde_DH_dimer_dom"/>
</dbReference>
<accession>C1MU96</accession>
<protein>
    <submittedName>
        <fullName evidence="6">Predicted protein</fullName>
    </submittedName>
</protein>
<dbReference type="InterPro" id="IPR013083">
    <property type="entry name" value="Znf_RING/FYVE/PHD"/>
</dbReference>
<dbReference type="RefSeq" id="XP_003059458.1">
    <property type="nucleotide sequence ID" value="XM_003059412.1"/>
</dbReference>
<dbReference type="AlphaFoldDB" id="C1MU96"/>
<dbReference type="PANTHER" id="PTHR46718:SF1">
    <property type="entry name" value="ASPARTATE-SEMIALDEHYDE DEHYDROGENASE"/>
    <property type="match status" value="1"/>
</dbReference>
<dbReference type="PANTHER" id="PTHR46718">
    <property type="entry name" value="ASPARTATE-SEMIALDEHYDE DEHYDROGENASE"/>
    <property type="match status" value="1"/>
</dbReference>
<gene>
    <name evidence="6" type="ORF">MICPUCDRAFT_47498</name>
</gene>
<dbReference type="Pfam" id="PF02774">
    <property type="entry name" value="Semialdhyde_dhC"/>
    <property type="match status" value="1"/>
</dbReference>
<dbReference type="GO" id="GO:0008270">
    <property type="term" value="F:zinc ion binding"/>
    <property type="evidence" value="ECO:0007669"/>
    <property type="project" value="UniProtKB-KW"/>
</dbReference>
<dbReference type="InterPro" id="IPR051823">
    <property type="entry name" value="ASADH-related"/>
</dbReference>
<dbReference type="GO" id="GO:0009086">
    <property type="term" value="P:methionine biosynthetic process"/>
    <property type="evidence" value="ECO:0007669"/>
    <property type="project" value="TreeGrafter"/>
</dbReference>
<dbReference type="InterPro" id="IPR036291">
    <property type="entry name" value="NAD(P)-bd_dom_sf"/>
</dbReference>
<evidence type="ECO:0000256" key="2">
    <source>
        <dbReference type="ARBA" id="ARBA00022771"/>
    </source>
</evidence>
<dbReference type="Proteomes" id="UP000001876">
    <property type="component" value="Unassembled WGS sequence"/>
</dbReference>
<dbReference type="OrthoDB" id="1894490at2759"/>
<name>C1MU96_MICPC</name>